<keyword evidence="1" id="KW-1133">Transmembrane helix</keyword>
<keyword evidence="3" id="KW-1185">Reference proteome</keyword>
<proteinExistence type="predicted"/>
<dbReference type="RefSeq" id="WP_343960192.1">
    <property type="nucleotide sequence ID" value="NZ_BAAAMN010000072.1"/>
</dbReference>
<accession>A0ABP5GHQ0</accession>
<protein>
    <submittedName>
        <fullName evidence="2">Permease prefix domain 1-containing protein</fullName>
    </submittedName>
</protein>
<gene>
    <name evidence="2" type="ORF">GCM10009720_29620</name>
</gene>
<name>A0ABP5GHQ0_9MICC</name>
<dbReference type="InterPro" id="IPR047928">
    <property type="entry name" value="Perm_prefix_1"/>
</dbReference>
<feature type="transmembrane region" description="Helical" evidence="1">
    <location>
        <begin position="211"/>
        <end position="233"/>
    </location>
</feature>
<sequence length="327" mass="35507">MTTPLPERYIAATVKDLPTELQAEVRPELEASIADAIDARMAQGEDRATAEREVLTDLGDPAVLAAGYTERPLQLIGPRVYLQWWHLLKLLLFIVPATVFVVAAVAQVLAGSSFGDVLGAAIPATITATLHVCFWVTLVFAIIERSGTDTGITWDVDQLPEPREEHPGGSDLIASLVFLGLVLVALIWDQIPGFIRINEEAVPILNPDLWPWAMLGLLALVGLEIGFAVVLYVRRGWSTTLAIVNTALSVLFFSWVISLLAPGELFSEQLLGLAVNNGLNDDTLYTLAVVFGCGIAIICLWDTIDGWIKTHRAKVSHTAQQQPTPAD</sequence>
<feature type="transmembrane region" description="Helical" evidence="1">
    <location>
        <begin position="172"/>
        <end position="191"/>
    </location>
</feature>
<feature type="transmembrane region" description="Helical" evidence="1">
    <location>
        <begin position="283"/>
        <end position="304"/>
    </location>
</feature>
<organism evidence="2 3">
    <name type="scientific">Yaniella flava</name>
    <dbReference type="NCBI Taxonomy" id="287930"/>
    <lineage>
        <taxon>Bacteria</taxon>
        <taxon>Bacillati</taxon>
        <taxon>Actinomycetota</taxon>
        <taxon>Actinomycetes</taxon>
        <taxon>Micrococcales</taxon>
        <taxon>Micrococcaceae</taxon>
        <taxon>Yaniella</taxon>
    </lineage>
</organism>
<evidence type="ECO:0000313" key="3">
    <source>
        <dbReference type="Proteomes" id="UP001501461"/>
    </source>
</evidence>
<feature type="transmembrane region" description="Helical" evidence="1">
    <location>
        <begin position="87"/>
        <end position="109"/>
    </location>
</feature>
<comment type="caution">
    <text evidence="2">The sequence shown here is derived from an EMBL/GenBank/DDBJ whole genome shotgun (WGS) entry which is preliminary data.</text>
</comment>
<feature type="transmembrane region" description="Helical" evidence="1">
    <location>
        <begin position="240"/>
        <end position="263"/>
    </location>
</feature>
<keyword evidence="1" id="KW-0812">Transmembrane</keyword>
<reference evidence="3" key="1">
    <citation type="journal article" date="2019" name="Int. J. Syst. Evol. Microbiol.">
        <title>The Global Catalogue of Microorganisms (GCM) 10K type strain sequencing project: providing services to taxonomists for standard genome sequencing and annotation.</title>
        <authorList>
            <consortium name="The Broad Institute Genomics Platform"/>
            <consortium name="The Broad Institute Genome Sequencing Center for Infectious Disease"/>
            <person name="Wu L."/>
            <person name="Ma J."/>
        </authorList>
    </citation>
    <scope>NUCLEOTIDE SEQUENCE [LARGE SCALE GENOMIC DNA]</scope>
    <source>
        <strain evidence="3">JCM 13595</strain>
    </source>
</reference>
<dbReference type="NCBIfam" id="NF038403">
    <property type="entry name" value="perm_prefix_1"/>
    <property type="match status" value="1"/>
</dbReference>
<dbReference type="Proteomes" id="UP001501461">
    <property type="component" value="Unassembled WGS sequence"/>
</dbReference>
<evidence type="ECO:0000256" key="1">
    <source>
        <dbReference type="SAM" id="Phobius"/>
    </source>
</evidence>
<dbReference type="EMBL" id="BAAAMN010000072">
    <property type="protein sequence ID" value="GAA2046734.1"/>
    <property type="molecule type" value="Genomic_DNA"/>
</dbReference>
<feature type="transmembrane region" description="Helical" evidence="1">
    <location>
        <begin position="121"/>
        <end position="143"/>
    </location>
</feature>
<keyword evidence="1" id="KW-0472">Membrane</keyword>
<evidence type="ECO:0000313" key="2">
    <source>
        <dbReference type="EMBL" id="GAA2046734.1"/>
    </source>
</evidence>